<dbReference type="PROSITE" id="PS50888">
    <property type="entry name" value="BHLH"/>
    <property type="match status" value="1"/>
</dbReference>
<comment type="caution">
    <text evidence="13">The sequence shown here is derived from an EMBL/GenBank/DDBJ whole genome shotgun (WGS) entry which is preliminary data.</text>
</comment>
<organism evidence="13 14">
    <name type="scientific">Penaeus vannamei</name>
    <name type="common">Whiteleg shrimp</name>
    <name type="synonym">Litopenaeus vannamei</name>
    <dbReference type="NCBI Taxonomy" id="6689"/>
    <lineage>
        <taxon>Eukaryota</taxon>
        <taxon>Metazoa</taxon>
        <taxon>Ecdysozoa</taxon>
        <taxon>Arthropoda</taxon>
        <taxon>Crustacea</taxon>
        <taxon>Multicrustacea</taxon>
        <taxon>Malacostraca</taxon>
        <taxon>Eumalacostraca</taxon>
        <taxon>Eucarida</taxon>
        <taxon>Decapoda</taxon>
        <taxon>Dendrobranchiata</taxon>
        <taxon>Penaeoidea</taxon>
        <taxon>Penaeidae</taxon>
        <taxon>Penaeus</taxon>
    </lineage>
</organism>
<keyword evidence="2" id="KW-0217">Developmental protein</keyword>
<dbReference type="PROSITE" id="PS51054">
    <property type="entry name" value="ORANGE"/>
    <property type="match status" value="1"/>
</dbReference>
<reference evidence="13 14" key="2">
    <citation type="submission" date="2019-01" db="EMBL/GenBank/DDBJ databases">
        <title>The decoding of complex shrimp genome reveals the adaptation for benthos swimmer, frequently molting mechanism and breeding impact on genome.</title>
        <authorList>
            <person name="Sun Y."/>
            <person name="Gao Y."/>
            <person name="Yu Y."/>
        </authorList>
    </citation>
    <scope>NUCLEOTIDE SEQUENCE [LARGE SCALE GENOMIC DNA]</scope>
    <source>
        <tissue evidence="13">Muscle</tissue>
    </source>
</reference>
<dbReference type="SUPFAM" id="SSF47459">
    <property type="entry name" value="HLH, helix-loop-helix DNA-binding domain"/>
    <property type="match status" value="1"/>
</dbReference>
<dbReference type="InterPro" id="IPR050370">
    <property type="entry name" value="HES_HEY"/>
</dbReference>
<dbReference type="Gene3D" id="4.10.280.10">
    <property type="entry name" value="Helix-loop-helix DNA-binding domain"/>
    <property type="match status" value="1"/>
</dbReference>
<dbReference type="GO" id="GO:0006355">
    <property type="term" value="P:regulation of DNA-templated transcription"/>
    <property type="evidence" value="ECO:0007669"/>
    <property type="project" value="InterPro"/>
</dbReference>
<evidence type="ECO:0000256" key="10">
    <source>
        <dbReference type="SAM" id="MobiDB-lite"/>
    </source>
</evidence>
<evidence type="ECO:0000256" key="9">
    <source>
        <dbReference type="ARBA" id="ARBA00038262"/>
    </source>
</evidence>
<evidence type="ECO:0000259" key="11">
    <source>
        <dbReference type="PROSITE" id="PS50888"/>
    </source>
</evidence>
<dbReference type="GO" id="GO:0007219">
    <property type="term" value="P:Notch signaling pathway"/>
    <property type="evidence" value="ECO:0007669"/>
    <property type="project" value="UniProtKB-KW"/>
</dbReference>
<keyword evidence="7" id="KW-0804">Transcription</keyword>
<keyword evidence="3" id="KW-0678">Repressor</keyword>
<evidence type="ECO:0000256" key="7">
    <source>
        <dbReference type="ARBA" id="ARBA00023163"/>
    </source>
</evidence>
<dbReference type="GO" id="GO:0003677">
    <property type="term" value="F:DNA binding"/>
    <property type="evidence" value="ECO:0007669"/>
    <property type="project" value="UniProtKB-KW"/>
</dbReference>
<feature type="region of interest" description="Disordered" evidence="10">
    <location>
        <begin position="1"/>
        <end position="44"/>
    </location>
</feature>
<evidence type="ECO:0000256" key="1">
    <source>
        <dbReference type="ARBA" id="ARBA00004123"/>
    </source>
</evidence>
<keyword evidence="8" id="KW-0539">Nucleus</keyword>
<dbReference type="GO" id="GO:0005634">
    <property type="term" value="C:nucleus"/>
    <property type="evidence" value="ECO:0007669"/>
    <property type="project" value="UniProtKB-SubCell"/>
</dbReference>
<feature type="compositionally biased region" description="Basic residues" evidence="10">
    <location>
        <begin position="25"/>
        <end position="36"/>
    </location>
</feature>
<dbReference type="Gene3D" id="6.10.250.980">
    <property type="match status" value="1"/>
</dbReference>
<keyword evidence="14" id="KW-1185">Reference proteome</keyword>
<dbReference type="InterPro" id="IPR003650">
    <property type="entry name" value="Orange_dom"/>
</dbReference>
<dbReference type="Proteomes" id="UP000283509">
    <property type="component" value="Unassembled WGS sequence"/>
</dbReference>
<evidence type="ECO:0000256" key="8">
    <source>
        <dbReference type="ARBA" id="ARBA00023242"/>
    </source>
</evidence>
<dbReference type="EMBL" id="QCYY01003856">
    <property type="protein sequence ID" value="ROT62048.1"/>
    <property type="molecule type" value="Genomic_DNA"/>
</dbReference>
<comment type="subcellular location">
    <subcellularLocation>
        <location evidence="1">Nucleus</location>
    </subcellularLocation>
</comment>
<evidence type="ECO:0000313" key="14">
    <source>
        <dbReference type="Proteomes" id="UP000283509"/>
    </source>
</evidence>
<dbReference type="SUPFAM" id="SSF158457">
    <property type="entry name" value="Orange domain-like"/>
    <property type="match status" value="1"/>
</dbReference>
<feature type="compositionally biased region" description="Basic and acidic residues" evidence="10">
    <location>
        <begin position="1"/>
        <end position="16"/>
    </location>
</feature>
<dbReference type="SMART" id="SM00353">
    <property type="entry name" value="HLH"/>
    <property type="match status" value="1"/>
</dbReference>
<dbReference type="Pfam" id="PF00010">
    <property type="entry name" value="HLH"/>
    <property type="match status" value="1"/>
</dbReference>
<evidence type="ECO:0000313" key="13">
    <source>
        <dbReference type="EMBL" id="ROT62048.1"/>
    </source>
</evidence>
<feature type="domain" description="BHLH" evidence="11">
    <location>
        <begin position="178"/>
        <end position="233"/>
    </location>
</feature>
<evidence type="ECO:0000256" key="5">
    <source>
        <dbReference type="ARBA" id="ARBA00023015"/>
    </source>
</evidence>
<dbReference type="GO" id="GO:0046983">
    <property type="term" value="F:protein dimerization activity"/>
    <property type="evidence" value="ECO:0007669"/>
    <property type="project" value="InterPro"/>
</dbReference>
<comment type="similarity">
    <text evidence="9">Belongs to the HEY family.</text>
</comment>
<evidence type="ECO:0000259" key="12">
    <source>
        <dbReference type="PROSITE" id="PS51054"/>
    </source>
</evidence>
<dbReference type="STRING" id="6689.A0A3R7PD88"/>
<proteinExistence type="inferred from homology"/>
<accession>A0A3R7PD88</accession>
<dbReference type="SMART" id="SM00511">
    <property type="entry name" value="ORANGE"/>
    <property type="match status" value="1"/>
</dbReference>
<feature type="domain" description="Orange" evidence="12">
    <location>
        <begin position="256"/>
        <end position="288"/>
    </location>
</feature>
<dbReference type="PANTHER" id="PTHR10985">
    <property type="entry name" value="BASIC HELIX-LOOP-HELIX TRANSCRIPTION FACTOR, HES-RELATED"/>
    <property type="match status" value="1"/>
</dbReference>
<reference evidence="13 14" key="1">
    <citation type="submission" date="2018-04" db="EMBL/GenBank/DDBJ databases">
        <authorList>
            <person name="Zhang X."/>
            <person name="Yuan J."/>
            <person name="Li F."/>
            <person name="Xiang J."/>
        </authorList>
    </citation>
    <scope>NUCLEOTIDE SEQUENCE [LARGE SCALE GENOMIC DNA]</scope>
    <source>
        <tissue evidence="13">Muscle</tissue>
    </source>
</reference>
<protein>
    <submittedName>
        <fullName evidence="13">Putative transcription factor hey</fullName>
    </submittedName>
</protein>
<feature type="region of interest" description="Disordered" evidence="10">
    <location>
        <begin position="305"/>
        <end position="400"/>
    </location>
</feature>
<evidence type="ECO:0000256" key="6">
    <source>
        <dbReference type="ARBA" id="ARBA00023125"/>
    </source>
</evidence>
<sequence>MGVTREVSRSPRHDSGGWEAAPPGGHHRGHGTHHLTWRLPRGTAPPATASAGRFRLYAVLAYGPGKLRRGPPRGSPKCRGRCGSYSRRTQGRIFRSGRLRVRPGWRVGAPQAACRVRSLVCAAILCLNPVPCGELRPSTSLTANICNMKRTLSESECDDIYSGDEKDGDDCSSSGGVSRKRRRGIIEKRRRDRINNSLSELRRLVPAAFEKQGSAKLEKAEILQMTVDHLKMLHTKGLDALAYDPNKFAMDYHNIGFRECAAEVARYLVTIEGMDIQDPLRLRLMSHLQCYAAQRDLANKQAASSWGWGSSQPAAPAPPSYTPSSSLSGFQGHVLPTHGASTHHPSAGAHHTAAPAVGLDQSHGMSAFSAPSSSGNNDGGVSGCSLGSSQVPRLPTTGAGAPHVPAVSMATAAGQHTNYHLNLNAHAFPATNPAPTISNISLSANTSSTLNPAYNPGLQGGAPGVKPYRPWGAEIAY</sequence>
<keyword evidence="6" id="KW-0238">DNA-binding</keyword>
<evidence type="ECO:0000256" key="3">
    <source>
        <dbReference type="ARBA" id="ARBA00022491"/>
    </source>
</evidence>
<keyword evidence="5" id="KW-0805">Transcription regulation</keyword>
<evidence type="ECO:0000256" key="2">
    <source>
        <dbReference type="ARBA" id="ARBA00022473"/>
    </source>
</evidence>
<dbReference type="OrthoDB" id="6371181at2759"/>
<dbReference type="AlphaFoldDB" id="A0A3R7PD88"/>
<evidence type="ECO:0000256" key="4">
    <source>
        <dbReference type="ARBA" id="ARBA00022976"/>
    </source>
</evidence>
<dbReference type="InterPro" id="IPR011598">
    <property type="entry name" value="bHLH_dom"/>
</dbReference>
<dbReference type="InterPro" id="IPR036638">
    <property type="entry name" value="HLH_DNA-bd_sf"/>
</dbReference>
<keyword evidence="4" id="KW-0914">Notch signaling pathway</keyword>
<gene>
    <name evidence="13" type="ORF">C7M84_020125</name>
</gene>
<dbReference type="GO" id="GO:0032502">
    <property type="term" value="P:developmental process"/>
    <property type="evidence" value="ECO:0007669"/>
    <property type="project" value="UniProtKB-ARBA"/>
</dbReference>
<dbReference type="CDD" id="cd19748">
    <property type="entry name" value="bHLH-O_HEY1"/>
    <property type="match status" value="1"/>
</dbReference>
<dbReference type="Pfam" id="PF07527">
    <property type="entry name" value="Hairy_orange"/>
    <property type="match status" value="1"/>
</dbReference>
<dbReference type="FunFam" id="4.10.280.10:FF:000012">
    <property type="entry name" value="hairy/enhancer-of-split related with YRPW motif protein 1"/>
    <property type="match status" value="1"/>
</dbReference>
<name>A0A3R7PD88_PENVA</name>